<proteinExistence type="predicted"/>
<protein>
    <submittedName>
        <fullName evidence="1">Uncharacterized protein</fullName>
    </submittedName>
</protein>
<organism evidence="1 2">
    <name type="scientific">Lacisediminihabitans changchengi</name>
    <dbReference type="NCBI Taxonomy" id="2787634"/>
    <lineage>
        <taxon>Bacteria</taxon>
        <taxon>Bacillati</taxon>
        <taxon>Actinomycetota</taxon>
        <taxon>Actinomycetes</taxon>
        <taxon>Micrococcales</taxon>
        <taxon>Microbacteriaceae</taxon>
        <taxon>Lacisediminihabitans</taxon>
    </lineage>
</organism>
<accession>A0A934SLL1</accession>
<reference evidence="1" key="1">
    <citation type="submission" date="2021-01" db="EMBL/GenBank/DDBJ databases">
        <title>Lacisediminihabitans sp. nov. strain G11-30, isolated from Antarctic Soil.</title>
        <authorList>
            <person name="Li J."/>
        </authorList>
    </citation>
    <scope>NUCLEOTIDE SEQUENCE</scope>
    <source>
        <strain evidence="1">G11-30</strain>
    </source>
</reference>
<sequence length="198" mass="21942">MPHLVESIDGLRVTSLARTVVDMAAVASFPAAVAMADAALRRTEYPSARVPLTALTCDGLLAEAKKVALRHGSARIKRVIEFADGRADRPGESLSRVNIHLAGLPAPELQVPMRGASGRRYVVDFWWPQFNLIGEFDGKAKYLDPQFLGGRTSQQAVYDEKVREDDLRATSKSMSRWPWEIAVSPERLRAWLVQAGMR</sequence>
<comment type="caution">
    <text evidence="1">The sequence shown here is derived from an EMBL/GenBank/DDBJ whole genome shotgun (WGS) entry which is preliminary data.</text>
</comment>
<dbReference type="Proteomes" id="UP000636458">
    <property type="component" value="Unassembled WGS sequence"/>
</dbReference>
<dbReference type="AlphaFoldDB" id="A0A934SLL1"/>
<keyword evidence="2" id="KW-1185">Reference proteome</keyword>
<evidence type="ECO:0000313" key="2">
    <source>
        <dbReference type="Proteomes" id="UP000636458"/>
    </source>
</evidence>
<dbReference type="RefSeq" id="WP_200557111.1">
    <property type="nucleotide sequence ID" value="NZ_JAEPES010000005.1"/>
</dbReference>
<gene>
    <name evidence="1" type="ORF">IV501_14650</name>
</gene>
<evidence type="ECO:0000313" key="1">
    <source>
        <dbReference type="EMBL" id="MBK4348876.1"/>
    </source>
</evidence>
<name>A0A934SLL1_9MICO</name>
<dbReference type="EMBL" id="JAEPES010000005">
    <property type="protein sequence ID" value="MBK4348876.1"/>
    <property type="molecule type" value="Genomic_DNA"/>
</dbReference>